<dbReference type="SMART" id="SM00448">
    <property type="entry name" value="REC"/>
    <property type="match status" value="1"/>
</dbReference>
<dbReference type="Pfam" id="PF01627">
    <property type="entry name" value="Hpt"/>
    <property type="match status" value="1"/>
</dbReference>
<keyword evidence="5" id="KW-0547">Nucleotide-binding</keyword>
<dbReference type="InterPro" id="IPR036097">
    <property type="entry name" value="HisK_dim/P_sf"/>
</dbReference>
<dbReference type="SUPFAM" id="SSF55874">
    <property type="entry name" value="ATPase domain of HSP90 chaperone/DNA topoisomerase II/histidine kinase"/>
    <property type="match status" value="1"/>
</dbReference>
<dbReference type="PROSITE" id="PS50113">
    <property type="entry name" value="PAC"/>
    <property type="match status" value="1"/>
</dbReference>
<dbReference type="InterPro" id="IPR036641">
    <property type="entry name" value="HPT_dom_sf"/>
</dbReference>
<dbReference type="SUPFAM" id="SSF47226">
    <property type="entry name" value="Histidine-containing phosphotransfer domain, HPT domain"/>
    <property type="match status" value="1"/>
</dbReference>
<dbReference type="PROSITE" id="PS50885">
    <property type="entry name" value="HAMP"/>
    <property type="match status" value="1"/>
</dbReference>
<dbReference type="GO" id="GO:0005886">
    <property type="term" value="C:plasma membrane"/>
    <property type="evidence" value="ECO:0007669"/>
    <property type="project" value="UniProtKB-SubCell"/>
</dbReference>
<dbReference type="Gene3D" id="3.30.565.10">
    <property type="entry name" value="Histidine kinase-like ATPase, C-terminal domain"/>
    <property type="match status" value="1"/>
</dbReference>
<dbReference type="InterPro" id="IPR036890">
    <property type="entry name" value="HATPase_C_sf"/>
</dbReference>
<feature type="domain" description="Response regulatory" evidence="12">
    <location>
        <begin position="821"/>
        <end position="940"/>
    </location>
</feature>
<evidence type="ECO:0000259" key="11">
    <source>
        <dbReference type="PROSITE" id="PS50109"/>
    </source>
</evidence>
<dbReference type="InterPro" id="IPR035965">
    <property type="entry name" value="PAS-like_dom_sf"/>
</dbReference>
<keyword evidence="6" id="KW-0418">Kinase</keyword>
<dbReference type="PROSITE" id="PS50109">
    <property type="entry name" value="HIS_KIN"/>
    <property type="match status" value="1"/>
</dbReference>
<dbReference type="SUPFAM" id="SSF158472">
    <property type="entry name" value="HAMP domain-like"/>
    <property type="match status" value="1"/>
</dbReference>
<evidence type="ECO:0000259" key="13">
    <source>
        <dbReference type="PROSITE" id="PS50113"/>
    </source>
</evidence>
<feature type="transmembrane region" description="Helical" evidence="10">
    <location>
        <begin position="185"/>
        <end position="204"/>
    </location>
</feature>
<dbReference type="Gene3D" id="3.30.450.20">
    <property type="entry name" value="PAS domain"/>
    <property type="match status" value="2"/>
</dbReference>
<keyword evidence="4" id="KW-0808">Transferase</keyword>
<evidence type="ECO:0000256" key="8">
    <source>
        <dbReference type="ARBA" id="ARBA00023012"/>
    </source>
</evidence>
<gene>
    <name evidence="16" type="ORF">ASZ90_002073</name>
</gene>
<dbReference type="SUPFAM" id="SSF47384">
    <property type="entry name" value="Homodimeric domain of signal transducing histidine kinase"/>
    <property type="match status" value="1"/>
</dbReference>
<dbReference type="PROSITE" id="PS50110">
    <property type="entry name" value="RESPONSE_REGULATORY"/>
    <property type="match status" value="1"/>
</dbReference>
<name>A0A0W8G4D8_9ZZZZ</name>
<dbReference type="InterPro" id="IPR001789">
    <property type="entry name" value="Sig_transdc_resp-reg_receiver"/>
</dbReference>
<keyword evidence="10" id="KW-1133">Transmembrane helix</keyword>
<dbReference type="SUPFAM" id="SSF55785">
    <property type="entry name" value="PYP-like sensor domain (PAS domain)"/>
    <property type="match status" value="2"/>
</dbReference>
<comment type="catalytic activity">
    <reaction evidence="1">
        <text>ATP + protein L-histidine = ADP + protein N-phospho-L-histidine.</text>
        <dbReference type="EC" id="2.7.13.3"/>
    </reaction>
</comment>
<keyword evidence="10" id="KW-0812">Transmembrane</keyword>
<dbReference type="GO" id="GO:0005524">
    <property type="term" value="F:ATP binding"/>
    <property type="evidence" value="ECO:0007669"/>
    <property type="project" value="UniProtKB-KW"/>
</dbReference>
<dbReference type="PRINTS" id="PR00344">
    <property type="entry name" value="BCTRLSENSOR"/>
</dbReference>
<dbReference type="EC" id="2.7.13.3" evidence="2"/>
<dbReference type="Pfam" id="PF08448">
    <property type="entry name" value="PAS_4"/>
    <property type="match status" value="2"/>
</dbReference>
<protein>
    <recommendedName>
        <fullName evidence="2">histidine kinase</fullName>
        <ecNumber evidence="2">2.7.13.3</ecNumber>
    </recommendedName>
</protein>
<dbReference type="CDD" id="cd06225">
    <property type="entry name" value="HAMP"/>
    <property type="match status" value="1"/>
</dbReference>
<dbReference type="GO" id="GO:0000155">
    <property type="term" value="F:phosphorelay sensor kinase activity"/>
    <property type="evidence" value="ECO:0007669"/>
    <property type="project" value="InterPro"/>
</dbReference>
<keyword evidence="10" id="KW-0472">Membrane</keyword>
<dbReference type="InterPro" id="IPR003660">
    <property type="entry name" value="HAMP_dom"/>
</dbReference>
<dbReference type="Pfam" id="PF02518">
    <property type="entry name" value="HATPase_c"/>
    <property type="match status" value="1"/>
</dbReference>
<keyword evidence="7" id="KW-0067">ATP-binding</keyword>
<evidence type="ECO:0000256" key="1">
    <source>
        <dbReference type="ARBA" id="ARBA00000085"/>
    </source>
</evidence>
<dbReference type="Gene3D" id="6.10.340.10">
    <property type="match status" value="1"/>
</dbReference>
<dbReference type="SMART" id="SM00304">
    <property type="entry name" value="HAMP"/>
    <property type="match status" value="1"/>
</dbReference>
<dbReference type="Pfam" id="PF00512">
    <property type="entry name" value="HisKA"/>
    <property type="match status" value="1"/>
</dbReference>
<dbReference type="PANTHER" id="PTHR45339">
    <property type="entry name" value="HYBRID SIGNAL TRANSDUCTION HISTIDINE KINASE J"/>
    <property type="match status" value="1"/>
</dbReference>
<feature type="domain" description="PAC" evidence="13">
    <location>
        <begin position="498"/>
        <end position="550"/>
    </location>
</feature>
<dbReference type="InterPro" id="IPR008207">
    <property type="entry name" value="Sig_transdc_His_kin_Hpt_dom"/>
</dbReference>
<evidence type="ECO:0000256" key="5">
    <source>
        <dbReference type="ARBA" id="ARBA00022741"/>
    </source>
</evidence>
<keyword evidence="8" id="KW-0902">Two-component regulatory system</keyword>
<dbReference type="PANTHER" id="PTHR45339:SF5">
    <property type="entry name" value="HISTIDINE KINASE"/>
    <property type="match status" value="1"/>
</dbReference>
<keyword evidence="3" id="KW-0597">Phosphoprotein</keyword>
<dbReference type="PROSITE" id="PS50894">
    <property type="entry name" value="HPT"/>
    <property type="match status" value="1"/>
</dbReference>
<dbReference type="InterPro" id="IPR003594">
    <property type="entry name" value="HATPase_dom"/>
</dbReference>
<dbReference type="SMART" id="SM00086">
    <property type="entry name" value="PAC"/>
    <property type="match status" value="2"/>
</dbReference>
<dbReference type="InterPro" id="IPR013656">
    <property type="entry name" value="PAS_4"/>
</dbReference>
<evidence type="ECO:0000256" key="3">
    <source>
        <dbReference type="ARBA" id="ARBA00022553"/>
    </source>
</evidence>
<dbReference type="InterPro" id="IPR011006">
    <property type="entry name" value="CheY-like_superfamily"/>
</dbReference>
<dbReference type="Gene3D" id="1.20.120.160">
    <property type="entry name" value="HPT domain"/>
    <property type="match status" value="1"/>
</dbReference>
<evidence type="ECO:0000256" key="9">
    <source>
        <dbReference type="SAM" id="MobiDB-lite"/>
    </source>
</evidence>
<evidence type="ECO:0000256" key="2">
    <source>
        <dbReference type="ARBA" id="ARBA00012438"/>
    </source>
</evidence>
<dbReference type="CDD" id="cd17546">
    <property type="entry name" value="REC_hyHK_CKI1_RcsC-like"/>
    <property type="match status" value="1"/>
</dbReference>
<dbReference type="EMBL" id="LNQE01000262">
    <property type="protein sequence ID" value="KUG28052.1"/>
    <property type="molecule type" value="Genomic_DNA"/>
</dbReference>
<reference evidence="16" key="1">
    <citation type="journal article" date="2015" name="Proc. Natl. Acad. Sci. U.S.A.">
        <title>Networks of energetic and metabolic interactions define dynamics in microbial communities.</title>
        <authorList>
            <person name="Embree M."/>
            <person name="Liu J.K."/>
            <person name="Al-Bassam M.M."/>
            <person name="Zengler K."/>
        </authorList>
    </citation>
    <scope>NUCLEOTIDE SEQUENCE</scope>
</reference>
<dbReference type="CDD" id="cd00082">
    <property type="entry name" value="HisKA"/>
    <property type="match status" value="1"/>
</dbReference>
<feature type="domain" description="HPt" evidence="15">
    <location>
        <begin position="966"/>
        <end position="1059"/>
    </location>
</feature>
<evidence type="ECO:0000256" key="4">
    <source>
        <dbReference type="ARBA" id="ARBA00022679"/>
    </source>
</evidence>
<dbReference type="SMART" id="SM00388">
    <property type="entry name" value="HisKA"/>
    <property type="match status" value="1"/>
</dbReference>
<dbReference type="CDD" id="cd16922">
    <property type="entry name" value="HATPase_EvgS-ArcB-TorS-like"/>
    <property type="match status" value="1"/>
</dbReference>
<sequence length="1059" mass="116006">MIGSIRWRHILTVAGLAILALSAWVYALAVIQAMTREADATIPRVVRVLDAIERIADAAGMLDVMARELAQTNDPGLVRDIAQADALFRASLHQARMDIPRPFTTSEALHARRLLEQHERYLGDLRLLTDQDMARQARIDYYNERLRPLFVLIAADADYLKALARQRMDLFLDESRELSRQSTRRLLLILFLAAAVTGLSIYFFDRSVLRPVRRIKKLAVEIKNGNLDARTDIPLTRTGRDEIGQLAGAISDMVQARAQAELELTRMTEALAASSTLNRAIIDSTSDIVAAIDRDFRLILFNEAFSRQFAAFFGSTPAVGDNLLRLLDAFPADQARAAALWGRALAGEACRVTEEISGKNAVPRYLDIRFDALRNGQGTIAGALHIARDVTNEQHMERELRLSATELDRRVRERTAELTGLMESLPAVVWMSRDPHCRTITGNRAAYDFLGMDHGHNLSMTPGAAPGPKHFRVFLQGVPVPDPELPMQRAARDGVDIRGVELEMRFDDGRVRHLFGNASPLCDEAGAVTGVIGAFVDITDRKSLEHDLLRARDAAERASQAKSRFLADVSHEIRTPMNAVIGMAEMLLRTTLSPEQGECARTIRQAAGHLLDLLNDILDLSKIEADKLVPHNADFELGDLLDSVITTFSLSAREKGLALGLRLSPDVPGRLHGDGRRLRQILINLVGNAVKFTERGEVTLRVSRQPGFHDGQKDAVPLEFVVEDTGIGIAPDKLPHIFDDFTQAHDTHAGKYGGTGLGLAISRHLARMLGGDITAVSREGRGSVFTATALFCTSSTGRPQPAAPPGRRDEAERPHGRRQAKILLVEDNPVNAKVAQLHLGRMGHQATTAADGFLALDILAREAFDLVLMDLELPGMDGIEAARRIRAGEAGRDRAATPIVAMTAHVMEEAREGCRAAGMDGYLPKPVNFFELEALIDGMLSRAPGDVLAREPLFDKEQAKRRMGIDDPTLAPIFQAALEEFEHLLEQLQSAAASGDTQALRLAAHTLKSVGATLGFARGVALLGTISEAAREGDMESVRKQARELAGLYGRGLLEMNTS</sequence>
<dbReference type="InterPro" id="IPR001610">
    <property type="entry name" value="PAC"/>
</dbReference>
<dbReference type="FunFam" id="1.10.287.130:FF:000002">
    <property type="entry name" value="Two-component osmosensing histidine kinase"/>
    <property type="match status" value="1"/>
</dbReference>
<evidence type="ECO:0000256" key="7">
    <source>
        <dbReference type="ARBA" id="ARBA00022840"/>
    </source>
</evidence>
<evidence type="ECO:0000256" key="10">
    <source>
        <dbReference type="SAM" id="Phobius"/>
    </source>
</evidence>
<proteinExistence type="predicted"/>
<dbReference type="SUPFAM" id="SSF52172">
    <property type="entry name" value="CheY-like"/>
    <property type="match status" value="1"/>
</dbReference>
<dbReference type="Gene3D" id="1.10.287.130">
    <property type="match status" value="1"/>
</dbReference>
<dbReference type="AlphaFoldDB" id="A0A0W8G4D8"/>
<dbReference type="Pfam" id="PF00072">
    <property type="entry name" value="Response_reg"/>
    <property type="match status" value="1"/>
</dbReference>
<comment type="caution">
    <text evidence="16">The sequence shown here is derived from an EMBL/GenBank/DDBJ whole genome shotgun (WGS) entry which is preliminary data.</text>
</comment>
<dbReference type="InterPro" id="IPR005467">
    <property type="entry name" value="His_kinase_dom"/>
</dbReference>
<dbReference type="InterPro" id="IPR003661">
    <property type="entry name" value="HisK_dim/P_dom"/>
</dbReference>
<dbReference type="Pfam" id="PF00672">
    <property type="entry name" value="HAMP"/>
    <property type="match status" value="1"/>
</dbReference>
<evidence type="ECO:0000313" key="16">
    <source>
        <dbReference type="EMBL" id="KUG28052.1"/>
    </source>
</evidence>
<evidence type="ECO:0000259" key="12">
    <source>
        <dbReference type="PROSITE" id="PS50110"/>
    </source>
</evidence>
<accession>A0A0W8G4D8</accession>
<feature type="domain" description="Histidine kinase" evidence="11">
    <location>
        <begin position="568"/>
        <end position="793"/>
    </location>
</feature>
<evidence type="ECO:0000256" key="6">
    <source>
        <dbReference type="ARBA" id="ARBA00022777"/>
    </source>
</evidence>
<dbReference type="Gene3D" id="3.40.50.2300">
    <property type="match status" value="1"/>
</dbReference>
<dbReference type="InterPro" id="IPR004358">
    <property type="entry name" value="Sig_transdc_His_kin-like_C"/>
</dbReference>
<organism evidence="16">
    <name type="scientific">hydrocarbon metagenome</name>
    <dbReference type="NCBI Taxonomy" id="938273"/>
    <lineage>
        <taxon>unclassified sequences</taxon>
        <taxon>metagenomes</taxon>
        <taxon>ecological metagenomes</taxon>
    </lineage>
</organism>
<dbReference type="FunFam" id="3.30.565.10:FF:000010">
    <property type="entry name" value="Sensor histidine kinase RcsC"/>
    <property type="match status" value="1"/>
</dbReference>
<feature type="region of interest" description="Disordered" evidence="9">
    <location>
        <begin position="794"/>
        <end position="816"/>
    </location>
</feature>
<evidence type="ECO:0000259" key="15">
    <source>
        <dbReference type="PROSITE" id="PS50894"/>
    </source>
</evidence>
<dbReference type="InterPro" id="IPR000700">
    <property type="entry name" value="PAS-assoc_C"/>
</dbReference>
<evidence type="ECO:0000259" key="14">
    <source>
        <dbReference type="PROSITE" id="PS50885"/>
    </source>
</evidence>
<dbReference type="SMART" id="SM00387">
    <property type="entry name" value="HATPase_c"/>
    <property type="match status" value="1"/>
</dbReference>
<feature type="domain" description="HAMP" evidence="14">
    <location>
        <begin position="206"/>
        <end position="262"/>
    </location>
</feature>